<evidence type="ECO:0000256" key="2">
    <source>
        <dbReference type="ARBA" id="ARBA00022475"/>
    </source>
</evidence>
<proteinExistence type="inferred from homology"/>
<evidence type="ECO:0000256" key="7">
    <source>
        <dbReference type="ARBA" id="ARBA00023065"/>
    </source>
</evidence>
<keyword evidence="11" id="KW-1071">Ligand-gated ion channel</keyword>
<feature type="signal peptide" evidence="18">
    <location>
        <begin position="1"/>
        <end position="23"/>
    </location>
</feature>
<dbReference type="CDD" id="cd19063">
    <property type="entry name" value="LGIC_TM_5-HT3"/>
    <property type="match status" value="1"/>
</dbReference>
<dbReference type="Gene3D" id="1.20.58.390">
    <property type="entry name" value="Neurotransmitter-gated ion-channel transmembrane domain"/>
    <property type="match status" value="1"/>
</dbReference>
<comment type="catalytic activity">
    <reaction evidence="15">
        <text>Na(+)(in) = Na(+)(out)</text>
        <dbReference type="Rhea" id="RHEA:34963"/>
        <dbReference type="ChEBI" id="CHEBI:29101"/>
    </reaction>
</comment>
<dbReference type="InterPro" id="IPR049944">
    <property type="entry name" value="LGIC_TM_5-HT3"/>
</dbReference>
<keyword evidence="22" id="KW-1185">Reference proteome</keyword>
<dbReference type="AlphaFoldDB" id="A0A8C5AVD1"/>
<dbReference type="GeneTree" id="ENSGT00940000164924"/>
<keyword evidence="10" id="KW-0628">Postsynaptic cell membrane</keyword>
<reference evidence="21" key="2">
    <citation type="submission" date="2025-09" db="UniProtKB">
        <authorList>
            <consortium name="Ensembl"/>
        </authorList>
    </citation>
    <scope>IDENTIFICATION</scope>
</reference>
<dbReference type="InterPro" id="IPR036719">
    <property type="entry name" value="Neuro-gated_channel_TM_sf"/>
</dbReference>
<keyword evidence="8 18" id="KW-0472">Membrane</keyword>
<dbReference type="GO" id="GO:0045211">
    <property type="term" value="C:postsynaptic membrane"/>
    <property type="evidence" value="ECO:0007669"/>
    <property type="project" value="UniProtKB-SubCell"/>
</dbReference>
<dbReference type="PRINTS" id="PR00252">
    <property type="entry name" value="NRIONCHANNEL"/>
</dbReference>
<dbReference type="Pfam" id="PF02931">
    <property type="entry name" value="Neur_chan_LBD"/>
    <property type="match status" value="1"/>
</dbReference>
<evidence type="ECO:0000256" key="13">
    <source>
        <dbReference type="ARBA" id="ARBA00034104"/>
    </source>
</evidence>
<feature type="transmembrane region" description="Helical" evidence="18">
    <location>
        <begin position="276"/>
        <end position="293"/>
    </location>
</feature>
<evidence type="ECO:0000256" key="14">
    <source>
        <dbReference type="ARBA" id="ARBA00034430"/>
    </source>
</evidence>
<feature type="transmembrane region" description="Helical" evidence="18">
    <location>
        <begin position="450"/>
        <end position="470"/>
    </location>
</feature>
<evidence type="ECO:0000256" key="17">
    <source>
        <dbReference type="ARBA" id="ARBA00037540"/>
    </source>
</evidence>
<dbReference type="PROSITE" id="PS00236">
    <property type="entry name" value="NEUROTR_ION_CHANNEL"/>
    <property type="match status" value="1"/>
</dbReference>
<name>A0A8C5AVD1_GADMO</name>
<reference evidence="21" key="1">
    <citation type="submission" date="2025-08" db="UniProtKB">
        <authorList>
            <consortium name="Ensembl"/>
        </authorList>
    </citation>
    <scope>IDENTIFICATION</scope>
</reference>
<dbReference type="RefSeq" id="XP_030229112.1">
    <property type="nucleotide sequence ID" value="XM_030373252.1"/>
</dbReference>
<feature type="domain" description="Neurotransmitter-gated ion-channel ligand-binding" evidence="19">
    <location>
        <begin position="35"/>
        <end position="240"/>
    </location>
</feature>
<dbReference type="PANTHER" id="PTHR18945">
    <property type="entry name" value="NEUROTRANSMITTER GATED ION CHANNEL"/>
    <property type="match status" value="1"/>
</dbReference>
<keyword evidence="2" id="KW-1003">Cell membrane</keyword>
<dbReference type="Pfam" id="PF02932">
    <property type="entry name" value="Neur_chan_memb"/>
    <property type="match status" value="1"/>
</dbReference>
<feature type="transmembrane region" description="Helical" evidence="18">
    <location>
        <begin position="305"/>
        <end position="327"/>
    </location>
</feature>
<evidence type="ECO:0000256" key="9">
    <source>
        <dbReference type="ARBA" id="ARBA00023170"/>
    </source>
</evidence>
<dbReference type="SUPFAM" id="SSF90112">
    <property type="entry name" value="Neurotransmitter-gated ion-channel transmembrane pore"/>
    <property type="match status" value="1"/>
</dbReference>
<dbReference type="InterPro" id="IPR036734">
    <property type="entry name" value="Neur_chan_lig-bd_sf"/>
</dbReference>
<evidence type="ECO:0000256" key="11">
    <source>
        <dbReference type="ARBA" id="ARBA00023286"/>
    </source>
</evidence>
<evidence type="ECO:0000313" key="21">
    <source>
        <dbReference type="Ensembl" id="ENSGMOP00000036098.1"/>
    </source>
</evidence>
<evidence type="ECO:0000256" key="5">
    <source>
        <dbReference type="ARBA" id="ARBA00022989"/>
    </source>
</evidence>
<evidence type="ECO:0000259" key="19">
    <source>
        <dbReference type="Pfam" id="PF02931"/>
    </source>
</evidence>
<evidence type="ECO:0000256" key="18">
    <source>
        <dbReference type="RuleBase" id="RU000687"/>
    </source>
</evidence>
<dbReference type="Proteomes" id="UP000694546">
    <property type="component" value="Chromosome 12"/>
</dbReference>
<dbReference type="Ensembl" id="ENSGMOT00000064203.1">
    <property type="protein sequence ID" value="ENSGMOP00000036098.1"/>
    <property type="gene ID" value="ENSGMOG00000023716.1"/>
</dbReference>
<dbReference type="InterPro" id="IPR006202">
    <property type="entry name" value="Neur_chan_lig-bd"/>
</dbReference>
<evidence type="ECO:0000256" key="6">
    <source>
        <dbReference type="ARBA" id="ARBA00023018"/>
    </source>
</evidence>
<dbReference type="InterPro" id="IPR038050">
    <property type="entry name" value="Neuro_actylchol_rec"/>
</dbReference>
<dbReference type="OrthoDB" id="6097796at2759"/>
<dbReference type="GO" id="GO:0004888">
    <property type="term" value="F:transmembrane signaling receptor activity"/>
    <property type="evidence" value="ECO:0007669"/>
    <property type="project" value="InterPro"/>
</dbReference>
<feature type="transmembrane region" description="Helical" evidence="18">
    <location>
        <begin position="241"/>
        <end position="264"/>
    </location>
</feature>
<feature type="chain" id="PRO_5044957420" evidence="18">
    <location>
        <begin position="24"/>
        <end position="472"/>
    </location>
</feature>
<keyword evidence="5 18" id="KW-1133">Transmembrane helix</keyword>
<evidence type="ECO:0000256" key="1">
    <source>
        <dbReference type="ARBA" id="ARBA00022448"/>
    </source>
</evidence>
<accession>A0A8C5AVD1</accession>
<keyword evidence="1 18" id="KW-0813">Transport</keyword>
<sequence>MELKKGIWLIYLHLMLFHVNGSALNCTWPNAESLYDALDETIFSKNHLRPVNLLETPTNVSISFILVGILGVNEKAQTFTTFLWIRLEWIIEGLTWDEKECGSEKLSVKRENLWIPDIFILEFMDEDQSPITPYVYIDSRGHVMDEKPLRVVSSCKLGILKFPFDVQNCSLSFGSFIHYDSAIRMVLGLSAERILSQSREVLQTEGEWELLNITAAESLLSLDGGGYHDIVFNILLKRRPVLYVVNLLIPSCFLNTVDLFSFLLPPQSVDRSAFKMTLILGYTVFLLIMNDLLPVTGNTTPAINVFFSISLGMMVGSLLETLFITHIQNSSNPHVPRWVRIVVLQYLAPIVCLTNKQQINRVTVDLNPNPTQLVTTVGMQAPFRIHHLEIKPRPIAVDHQPEKSAHDPVMEELRKLSQDLRTISRLVERHFKEPQTLCDWTFIGIVLDRFLFLNYVLFLFSTLVAISVLWTS</sequence>
<dbReference type="InterPro" id="IPR006029">
    <property type="entry name" value="Neurotrans-gated_channel_TM"/>
</dbReference>
<keyword evidence="4 18" id="KW-0732">Signal</keyword>
<evidence type="ECO:0000256" key="16">
    <source>
        <dbReference type="ARBA" id="ARBA00036634"/>
    </source>
</evidence>
<dbReference type="SUPFAM" id="SSF63712">
    <property type="entry name" value="Nicotinic receptor ligand binding domain-like"/>
    <property type="match status" value="1"/>
</dbReference>
<organism evidence="21 22">
    <name type="scientific">Gadus morhua</name>
    <name type="common">Atlantic cod</name>
    <dbReference type="NCBI Taxonomy" id="8049"/>
    <lineage>
        <taxon>Eukaryota</taxon>
        <taxon>Metazoa</taxon>
        <taxon>Chordata</taxon>
        <taxon>Craniata</taxon>
        <taxon>Vertebrata</taxon>
        <taxon>Euteleostomi</taxon>
        <taxon>Actinopterygii</taxon>
        <taxon>Neopterygii</taxon>
        <taxon>Teleostei</taxon>
        <taxon>Neoteleostei</taxon>
        <taxon>Acanthomorphata</taxon>
        <taxon>Zeiogadaria</taxon>
        <taxon>Gadariae</taxon>
        <taxon>Gadiformes</taxon>
        <taxon>Gadoidei</taxon>
        <taxon>Gadidae</taxon>
        <taxon>Gadus</taxon>
    </lineage>
</organism>
<evidence type="ECO:0000256" key="15">
    <source>
        <dbReference type="ARBA" id="ARBA00036239"/>
    </source>
</evidence>
<comment type="similarity">
    <text evidence="18">Belongs to the ligand-gated ion channel (TC 1.A.9) family.</text>
</comment>
<evidence type="ECO:0000313" key="22">
    <source>
        <dbReference type="Proteomes" id="UP000694546"/>
    </source>
</evidence>
<evidence type="ECO:0000256" key="3">
    <source>
        <dbReference type="ARBA" id="ARBA00022692"/>
    </source>
</evidence>
<protein>
    <submittedName>
        <fullName evidence="21">5-hydroxytryptamine receptor 3C-like</fullName>
    </submittedName>
</protein>
<feature type="domain" description="Neurotransmitter-gated ion-channel transmembrane" evidence="20">
    <location>
        <begin position="247"/>
        <end position="464"/>
    </location>
</feature>
<dbReference type="OMA" id="WIRLEWI"/>
<dbReference type="GeneID" id="115556115"/>
<gene>
    <name evidence="21" type="primary">LOC115556115</name>
</gene>
<evidence type="ECO:0000259" key="20">
    <source>
        <dbReference type="Pfam" id="PF02932"/>
    </source>
</evidence>
<comment type="catalytic activity">
    <reaction evidence="14">
        <text>K(+)(in) = K(+)(out)</text>
        <dbReference type="Rhea" id="RHEA:29463"/>
        <dbReference type="ChEBI" id="CHEBI:29103"/>
    </reaction>
</comment>
<comment type="catalytic activity">
    <reaction evidence="16">
        <text>Ca(2+)(in) = Ca(2+)(out)</text>
        <dbReference type="Rhea" id="RHEA:29671"/>
        <dbReference type="ChEBI" id="CHEBI:29108"/>
    </reaction>
</comment>
<dbReference type="InterPro" id="IPR006201">
    <property type="entry name" value="Neur_channel"/>
</dbReference>
<evidence type="ECO:0000256" key="4">
    <source>
        <dbReference type="ARBA" id="ARBA00022729"/>
    </source>
</evidence>
<evidence type="ECO:0000256" key="10">
    <source>
        <dbReference type="ARBA" id="ARBA00023257"/>
    </source>
</evidence>
<comment type="subcellular location">
    <subcellularLocation>
        <location evidence="13">Postsynaptic cell membrane</location>
        <topology evidence="13">Multi-pass membrane protein</topology>
    </subcellularLocation>
</comment>
<keyword evidence="3 18" id="KW-0812">Transmembrane</keyword>
<dbReference type="Gene3D" id="2.70.170.10">
    <property type="entry name" value="Neurotransmitter-gated ion-channel ligand-binding domain"/>
    <property type="match status" value="1"/>
</dbReference>
<dbReference type="GO" id="GO:0005230">
    <property type="term" value="F:extracellular ligand-gated monoatomic ion channel activity"/>
    <property type="evidence" value="ECO:0007669"/>
    <property type="project" value="InterPro"/>
</dbReference>
<evidence type="ECO:0000256" key="8">
    <source>
        <dbReference type="ARBA" id="ARBA00023136"/>
    </source>
</evidence>
<comment type="function">
    <text evidence="17">Forms serotonin (5-hydroxytryptamine/5-HT3)-activated cation-selective channel complexes, which when activated cause fast, depolarizing responses in neurons.</text>
</comment>
<keyword evidence="7 18" id="KW-0406">Ion transport</keyword>
<dbReference type="InterPro" id="IPR018000">
    <property type="entry name" value="Neurotransmitter_ion_chnl_CS"/>
</dbReference>
<keyword evidence="12 18" id="KW-0407">Ion channel</keyword>
<keyword evidence="9" id="KW-0675">Receptor</keyword>
<keyword evidence="6" id="KW-0770">Synapse</keyword>
<evidence type="ECO:0000256" key="12">
    <source>
        <dbReference type="ARBA" id="ARBA00023303"/>
    </source>
</evidence>